<sequence>MGFLDALIQAALDILPPPTTEGGFVGWTTGDFGSSTPSFGSTWTPGGITPL</sequence>
<organism evidence="1 2">
    <name type="scientific">Rhodococcus gannanensis</name>
    <dbReference type="NCBI Taxonomy" id="1960308"/>
    <lineage>
        <taxon>Bacteria</taxon>
        <taxon>Bacillati</taxon>
        <taxon>Actinomycetota</taxon>
        <taxon>Actinomycetes</taxon>
        <taxon>Mycobacteriales</taxon>
        <taxon>Nocardiaceae</taxon>
        <taxon>Rhodococcus</taxon>
    </lineage>
</organism>
<gene>
    <name evidence="1" type="ORF">ACFSJG_22055</name>
</gene>
<name>A0ABW4P8R2_9NOCA</name>
<dbReference type="Proteomes" id="UP001597286">
    <property type="component" value="Unassembled WGS sequence"/>
</dbReference>
<reference evidence="2" key="1">
    <citation type="journal article" date="2019" name="Int. J. Syst. Evol. Microbiol.">
        <title>The Global Catalogue of Microorganisms (GCM) 10K type strain sequencing project: providing services to taxonomists for standard genome sequencing and annotation.</title>
        <authorList>
            <consortium name="The Broad Institute Genomics Platform"/>
            <consortium name="The Broad Institute Genome Sequencing Center for Infectious Disease"/>
            <person name="Wu L."/>
            <person name="Ma J."/>
        </authorList>
    </citation>
    <scope>NUCLEOTIDE SEQUENCE [LARGE SCALE GENOMIC DNA]</scope>
    <source>
        <strain evidence="2">DT72</strain>
    </source>
</reference>
<evidence type="ECO:0000313" key="2">
    <source>
        <dbReference type="Proteomes" id="UP001597286"/>
    </source>
</evidence>
<evidence type="ECO:0000313" key="1">
    <source>
        <dbReference type="EMBL" id="MFD1814913.1"/>
    </source>
</evidence>
<accession>A0ABW4P8R2</accession>
<dbReference type="EMBL" id="JBHUFB010000020">
    <property type="protein sequence ID" value="MFD1814913.1"/>
    <property type="molecule type" value="Genomic_DNA"/>
</dbReference>
<keyword evidence="2" id="KW-1185">Reference proteome</keyword>
<comment type="caution">
    <text evidence="1">The sequence shown here is derived from an EMBL/GenBank/DDBJ whole genome shotgun (WGS) entry which is preliminary data.</text>
</comment>
<dbReference type="RefSeq" id="WP_378487373.1">
    <property type="nucleotide sequence ID" value="NZ_JBHUFB010000020.1"/>
</dbReference>
<proteinExistence type="predicted"/>
<protein>
    <submittedName>
        <fullName evidence="1">Uncharacterized protein</fullName>
    </submittedName>
</protein>